<evidence type="ECO:0000256" key="2">
    <source>
        <dbReference type="SAM" id="Phobius"/>
    </source>
</evidence>
<name>A0ABP4PCU9_9ACTN</name>
<feature type="region of interest" description="Disordered" evidence="1">
    <location>
        <begin position="122"/>
        <end position="141"/>
    </location>
</feature>
<reference evidence="4" key="1">
    <citation type="journal article" date="2019" name="Int. J. Syst. Evol. Microbiol.">
        <title>The Global Catalogue of Microorganisms (GCM) 10K type strain sequencing project: providing services to taxonomists for standard genome sequencing and annotation.</title>
        <authorList>
            <consortium name="The Broad Institute Genomics Platform"/>
            <consortium name="The Broad Institute Genome Sequencing Center for Infectious Disease"/>
            <person name="Wu L."/>
            <person name="Ma J."/>
        </authorList>
    </citation>
    <scope>NUCLEOTIDE SEQUENCE [LARGE SCALE GENOMIC DNA]</scope>
    <source>
        <strain evidence="4">JCM 14969</strain>
    </source>
</reference>
<keyword evidence="2" id="KW-0472">Membrane</keyword>
<feature type="transmembrane region" description="Helical" evidence="2">
    <location>
        <begin position="97"/>
        <end position="117"/>
    </location>
</feature>
<organism evidence="3 4">
    <name type="scientific">Kribbella sancticallisti</name>
    <dbReference type="NCBI Taxonomy" id="460087"/>
    <lineage>
        <taxon>Bacteria</taxon>
        <taxon>Bacillati</taxon>
        <taxon>Actinomycetota</taxon>
        <taxon>Actinomycetes</taxon>
        <taxon>Propionibacteriales</taxon>
        <taxon>Kribbellaceae</taxon>
        <taxon>Kribbella</taxon>
    </lineage>
</organism>
<dbReference type="EMBL" id="BAAAOS010000020">
    <property type="protein sequence ID" value="GAA1578281.1"/>
    <property type="molecule type" value="Genomic_DNA"/>
</dbReference>
<keyword evidence="4" id="KW-1185">Reference proteome</keyword>
<evidence type="ECO:0000313" key="4">
    <source>
        <dbReference type="Proteomes" id="UP001500393"/>
    </source>
</evidence>
<evidence type="ECO:0008006" key="5">
    <source>
        <dbReference type="Google" id="ProtNLM"/>
    </source>
</evidence>
<feature type="region of interest" description="Disordered" evidence="1">
    <location>
        <begin position="48"/>
        <end position="92"/>
    </location>
</feature>
<dbReference type="Proteomes" id="UP001500393">
    <property type="component" value="Unassembled WGS sequence"/>
</dbReference>
<comment type="caution">
    <text evidence="3">The sequence shown here is derived from an EMBL/GenBank/DDBJ whole genome shotgun (WGS) entry which is preliminary data.</text>
</comment>
<evidence type="ECO:0000313" key="3">
    <source>
        <dbReference type="EMBL" id="GAA1578281.1"/>
    </source>
</evidence>
<keyword evidence="2" id="KW-0812">Transmembrane</keyword>
<gene>
    <name evidence="3" type="ORF">GCM10009789_34700</name>
</gene>
<feature type="compositionally biased region" description="Low complexity" evidence="1">
    <location>
        <begin position="48"/>
        <end position="71"/>
    </location>
</feature>
<sequence>MRDGRADRFELARAGHRAAMTVPKSKSVGIAIVAMLFAILPAASAGTSAAAAPQTTTTSSAVPSADSPSPTLGSTQSNADQPGDNDGDASDFSGTPLVIGGIALVVILLVAFTLFTFRGRRRRSEERGDQAGNKGRMKDRS</sequence>
<proteinExistence type="predicted"/>
<protein>
    <recommendedName>
        <fullName evidence="5">LPXTG-motif cell wall anchor domain-containing protein</fullName>
    </recommendedName>
</protein>
<keyword evidence="2" id="KW-1133">Transmembrane helix</keyword>
<accession>A0ABP4PCU9</accession>
<evidence type="ECO:0000256" key="1">
    <source>
        <dbReference type="SAM" id="MobiDB-lite"/>
    </source>
</evidence>